<feature type="region of interest" description="Disordered" evidence="1">
    <location>
        <begin position="53"/>
        <end position="100"/>
    </location>
</feature>
<dbReference type="GO" id="GO:0008140">
    <property type="term" value="F:cAMP response element binding protein binding"/>
    <property type="evidence" value="ECO:0007669"/>
    <property type="project" value="InterPro"/>
</dbReference>
<feature type="domain" description="Transducer of regulated CREB activity N-terminal" evidence="2">
    <location>
        <begin position="17"/>
        <end position="64"/>
    </location>
</feature>
<evidence type="ECO:0000256" key="1">
    <source>
        <dbReference type="SAM" id="MobiDB-lite"/>
    </source>
</evidence>
<dbReference type="Proteomes" id="UP000694843">
    <property type="component" value="Unplaced"/>
</dbReference>
<protein>
    <submittedName>
        <fullName evidence="4">Uncharacterized histidine-rich protein DDB_G0274557-like</fullName>
    </submittedName>
</protein>
<evidence type="ECO:0000313" key="3">
    <source>
        <dbReference type="Proteomes" id="UP000694843"/>
    </source>
</evidence>
<sequence>MEHNKQFNQLSKMAAPPRKFNEKIALLHAKEMEDAAAFESVMADVKNITRQHRIPNAAQAAPLSSGSAASLQQPPLPHPSQNASPTRQPNPTSLPDYSINLSHNNSMRCYQAGDGLQEAVNDLHSLKKEVYSSSPHATATTTTLNNSHSRHHSPHHPHHPHHHHPHHPHPHHRNSTSPIGRISGPSKSGFGGGGSPVNHPPTHLSPPPDSLPRSNSVPSLHQHMVAYPTVQPLEGNHLLGVPYRPKSMLDVSPHQHR</sequence>
<dbReference type="Pfam" id="PF12884">
    <property type="entry name" value="TORC_N"/>
    <property type="match status" value="1"/>
</dbReference>
<name>A0A979FIE0_HYAAZ</name>
<dbReference type="OrthoDB" id="6375865at2759"/>
<evidence type="ECO:0000259" key="2">
    <source>
        <dbReference type="Pfam" id="PF12884"/>
    </source>
</evidence>
<dbReference type="GO" id="GO:0051289">
    <property type="term" value="P:protein homotetramerization"/>
    <property type="evidence" value="ECO:0007669"/>
    <property type="project" value="InterPro"/>
</dbReference>
<feature type="compositionally biased region" description="Basic residues" evidence="1">
    <location>
        <begin position="148"/>
        <end position="174"/>
    </location>
</feature>
<organism evidence="3 4">
    <name type="scientific">Hyalella azteca</name>
    <name type="common">Amphipod</name>
    <dbReference type="NCBI Taxonomy" id="294128"/>
    <lineage>
        <taxon>Eukaryota</taxon>
        <taxon>Metazoa</taxon>
        <taxon>Ecdysozoa</taxon>
        <taxon>Arthropoda</taxon>
        <taxon>Crustacea</taxon>
        <taxon>Multicrustacea</taxon>
        <taxon>Malacostraca</taxon>
        <taxon>Eumalacostraca</taxon>
        <taxon>Peracarida</taxon>
        <taxon>Amphipoda</taxon>
        <taxon>Senticaudata</taxon>
        <taxon>Talitrida</taxon>
        <taxon>Talitroidea</taxon>
        <taxon>Hyalellidae</taxon>
        <taxon>Hyalella</taxon>
    </lineage>
</organism>
<dbReference type="KEGG" id="hazt:125177859"/>
<feature type="region of interest" description="Disordered" evidence="1">
    <location>
        <begin position="130"/>
        <end position="217"/>
    </location>
</feature>
<dbReference type="InterPro" id="IPR024783">
    <property type="entry name" value="TORC_N"/>
</dbReference>
<reference evidence="4" key="1">
    <citation type="submission" date="2025-08" db="UniProtKB">
        <authorList>
            <consortium name="RefSeq"/>
        </authorList>
    </citation>
    <scope>IDENTIFICATION</scope>
</reference>
<accession>A0A979FIE0</accession>
<dbReference type="GeneID" id="125177859"/>
<evidence type="ECO:0000313" key="4">
    <source>
        <dbReference type="RefSeq" id="XP_047736342.1"/>
    </source>
</evidence>
<dbReference type="AlphaFoldDB" id="A0A979FIE0"/>
<keyword evidence="3" id="KW-1185">Reference proteome</keyword>
<feature type="compositionally biased region" description="Low complexity" evidence="1">
    <location>
        <begin position="132"/>
        <end position="147"/>
    </location>
</feature>
<dbReference type="RefSeq" id="XP_047736342.1">
    <property type="nucleotide sequence ID" value="XM_047880386.1"/>
</dbReference>
<feature type="compositionally biased region" description="Polar residues" evidence="1">
    <location>
        <begin position="82"/>
        <end position="100"/>
    </location>
</feature>
<feature type="compositionally biased region" description="Low complexity" evidence="1">
    <location>
        <begin position="57"/>
        <end position="73"/>
    </location>
</feature>
<proteinExistence type="predicted"/>
<gene>
    <name evidence="4" type="primary">LOC125177859</name>
</gene>